<evidence type="ECO:0000256" key="1">
    <source>
        <dbReference type="ARBA" id="ARBA00004236"/>
    </source>
</evidence>
<sequence length="228" mass="25661">MKISVVIPAYNEEETIKETISSIRRHSAGHIKEIIVVDGGSEDATVERVQETEACLVTSPAKGRSVQMNYGAEVATGDILYFLHADTIPPKNFDSNILKSVTNGAKAGCFQLSFDRDHPLLDFYAWCTRFNIDAFRFGDQSLFVSAETFASIGGFREDHIVMEDQELMKRLKKKFSFDLLSDAVLTSSRKYSDNGVLKLQLVFTLIFMLYQVGVSQTNLDLIYKKLIH</sequence>
<keyword evidence="4 7" id="KW-0808">Transferase</keyword>
<keyword evidence="5" id="KW-0472">Membrane</keyword>
<dbReference type="InterPro" id="IPR026461">
    <property type="entry name" value="Trfase_2_rSAM/seldom_assoc"/>
</dbReference>
<evidence type="ECO:0000313" key="7">
    <source>
        <dbReference type="EMBL" id="NGP77573.1"/>
    </source>
</evidence>
<keyword evidence="3" id="KW-0328">Glycosyltransferase</keyword>
<evidence type="ECO:0000256" key="5">
    <source>
        <dbReference type="ARBA" id="ARBA00023136"/>
    </source>
</evidence>
<evidence type="ECO:0000256" key="3">
    <source>
        <dbReference type="ARBA" id="ARBA00022676"/>
    </source>
</evidence>
<evidence type="ECO:0000256" key="4">
    <source>
        <dbReference type="ARBA" id="ARBA00022679"/>
    </source>
</evidence>
<dbReference type="Pfam" id="PF00535">
    <property type="entry name" value="Glycos_transf_2"/>
    <property type="match status" value="1"/>
</dbReference>
<dbReference type="PANTHER" id="PTHR43646:SF2">
    <property type="entry name" value="GLYCOSYLTRANSFERASE 2-LIKE DOMAIN-CONTAINING PROTEIN"/>
    <property type="match status" value="1"/>
</dbReference>
<protein>
    <submittedName>
        <fullName evidence="7">Glycosyltransferase</fullName>
    </submittedName>
</protein>
<keyword evidence="8" id="KW-1185">Reference proteome</keyword>
<keyword evidence="2" id="KW-1003">Cell membrane</keyword>
<dbReference type="CDD" id="cd02522">
    <property type="entry name" value="GT_2_like_a"/>
    <property type="match status" value="1"/>
</dbReference>
<dbReference type="RefSeq" id="WP_165143097.1">
    <property type="nucleotide sequence ID" value="NZ_JAALLT010000004.1"/>
</dbReference>
<dbReference type="PANTHER" id="PTHR43646">
    <property type="entry name" value="GLYCOSYLTRANSFERASE"/>
    <property type="match status" value="1"/>
</dbReference>
<evidence type="ECO:0000313" key="8">
    <source>
        <dbReference type="Proteomes" id="UP000473278"/>
    </source>
</evidence>
<dbReference type="InterPro" id="IPR029044">
    <property type="entry name" value="Nucleotide-diphossugar_trans"/>
</dbReference>
<comment type="subcellular location">
    <subcellularLocation>
        <location evidence="1">Cell membrane</location>
    </subcellularLocation>
</comment>
<dbReference type="Proteomes" id="UP000473278">
    <property type="component" value="Unassembled WGS sequence"/>
</dbReference>
<accession>A0A6M1TBT5</accession>
<dbReference type="Gene3D" id="3.90.550.10">
    <property type="entry name" value="Spore Coat Polysaccharide Biosynthesis Protein SpsA, Chain A"/>
    <property type="match status" value="1"/>
</dbReference>
<evidence type="ECO:0000256" key="2">
    <source>
        <dbReference type="ARBA" id="ARBA00022475"/>
    </source>
</evidence>
<name>A0A6M1TBT5_9BACT</name>
<dbReference type="NCBIfam" id="TIGR04283">
    <property type="entry name" value="glyco_like_mftF"/>
    <property type="match status" value="1"/>
</dbReference>
<dbReference type="InterPro" id="IPR001173">
    <property type="entry name" value="Glyco_trans_2-like"/>
</dbReference>
<comment type="caution">
    <text evidence="7">The sequence shown here is derived from an EMBL/GenBank/DDBJ whole genome shotgun (WGS) entry which is preliminary data.</text>
</comment>
<dbReference type="EMBL" id="JAALLT010000004">
    <property type="protein sequence ID" value="NGP77573.1"/>
    <property type="molecule type" value="Genomic_DNA"/>
</dbReference>
<proteinExistence type="predicted"/>
<reference evidence="7 8" key="1">
    <citation type="submission" date="2020-02" db="EMBL/GenBank/DDBJ databases">
        <title>Balneolaceae bacterium YR4-1, complete genome.</title>
        <authorList>
            <person name="Li Y."/>
            <person name="Wu S."/>
        </authorList>
    </citation>
    <scope>NUCLEOTIDE SEQUENCE [LARGE SCALE GENOMIC DNA]</scope>
    <source>
        <strain evidence="7 8">YR4-1</strain>
    </source>
</reference>
<dbReference type="SUPFAM" id="SSF53448">
    <property type="entry name" value="Nucleotide-diphospho-sugar transferases"/>
    <property type="match status" value="1"/>
</dbReference>
<feature type="domain" description="Glycosyltransferase 2-like" evidence="6">
    <location>
        <begin position="4"/>
        <end position="118"/>
    </location>
</feature>
<dbReference type="GO" id="GO:0016757">
    <property type="term" value="F:glycosyltransferase activity"/>
    <property type="evidence" value="ECO:0007669"/>
    <property type="project" value="UniProtKB-KW"/>
</dbReference>
<evidence type="ECO:0000259" key="6">
    <source>
        <dbReference type="Pfam" id="PF00535"/>
    </source>
</evidence>
<dbReference type="AlphaFoldDB" id="A0A6M1TBT5"/>
<dbReference type="GO" id="GO:0005886">
    <property type="term" value="C:plasma membrane"/>
    <property type="evidence" value="ECO:0007669"/>
    <property type="project" value="UniProtKB-SubCell"/>
</dbReference>
<organism evidence="7 8">
    <name type="scientific">Halalkalibaculum roseum</name>
    <dbReference type="NCBI Taxonomy" id="2709311"/>
    <lineage>
        <taxon>Bacteria</taxon>
        <taxon>Pseudomonadati</taxon>
        <taxon>Balneolota</taxon>
        <taxon>Balneolia</taxon>
        <taxon>Balneolales</taxon>
        <taxon>Balneolaceae</taxon>
        <taxon>Halalkalibaculum</taxon>
    </lineage>
</organism>
<gene>
    <name evidence="7" type="ORF">G3570_13070</name>
</gene>